<name>A0A4Q2DIM0_9AGAR</name>
<protein>
    <submittedName>
        <fullName evidence="1">Uncharacterized protein</fullName>
    </submittedName>
</protein>
<evidence type="ECO:0000313" key="1">
    <source>
        <dbReference type="EMBL" id="RXW19840.1"/>
    </source>
</evidence>
<proteinExistence type="predicted"/>
<sequence length="53" mass="5987">MIAVPLTLRVTAGYRRLTLRPCGLFLDQIKVKKSIEEKGQNTAIFLVLECPEL</sequence>
<comment type="caution">
    <text evidence="1">The sequence shown here is derived from an EMBL/GenBank/DDBJ whole genome shotgun (WGS) entry which is preliminary data.</text>
</comment>
<organism evidence="1 2">
    <name type="scientific">Candolleomyces aberdarensis</name>
    <dbReference type="NCBI Taxonomy" id="2316362"/>
    <lineage>
        <taxon>Eukaryota</taxon>
        <taxon>Fungi</taxon>
        <taxon>Dikarya</taxon>
        <taxon>Basidiomycota</taxon>
        <taxon>Agaricomycotina</taxon>
        <taxon>Agaricomycetes</taxon>
        <taxon>Agaricomycetidae</taxon>
        <taxon>Agaricales</taxon>
        <taxon>Agaricineae</taxon>
        <taxon>Psathyrellaceae</taxon>
        <taxon>Candolleomyces</taxon>
    </lineage>
</organism>
<reference evidence="1 2" key="1">
    <citation type="submission" date="2019-01" db="EMBL/GenBank/DDBJ databases">
        <title>Draft genome sequence of Psathyrella aberdarensis IHI B618.</title>
        <authorList>
            <person name="Buettner E."/>
            <person name="Kellner H."/>
        </authorList>
    </citation>
    <scope>NUCLEOTIDE SEQUENCE [LARGE SCALE GENOMIC DNA]</scope>
    <source>
        <strain evidence="1 2">IHI B618</strain>
    </source>
</reference>
<evidence type="ECO:0000313" key="2">
    <source>
        <dbReference type="Proteomes" id="UP000290288"/>
    </source>
</evidence>
<accession>A0A4Q2DIM0</accession>
<dbReference type="Proteomes" id="UP000290288">
    <property type="component" value="Unassembled WGS sequence"/>
</dbReference>
<dbReference type="AlphaFoldDB" id="A0A4Q2DIM0"/>
<keyword evidence="2" id="KW-1185">Reference proteome</keyword>
<gene>
    <name evidence="1" type="ORF">EST38_g6014</name>
</gene>
<dbReference type="EMBL" id="SDEE01000180">
    <property type="protein sequence ID" value="RXW19840.1"/>
    <property type="molecule type" value="Genomic_DNA"/>
</dbReference>